<dbReference type="InterPro" id="IPR027417">
    <property type="entry name" value="P-loop_NTPase"/>
</dbReference>
<dbReference type="Gene3D" id="1.10.260.40">
    <property type="entry name" value="lambda repressor-like DNA-binding domains"/>
    <property type="match status" value="1"/>
</dbReference>
<dbReference type="InterPro" id="IPR010982">
    <property type="entry name" value="Lambda_DNA-bd_dom_sf"/>
</dbReference>
<dbReference type="InterPro" id="IPR053137">
    <property type="entry name" value="NLR-like"/>
</dbReference>
<feature type="compositionally biased region" description="Polar residues" evidence="1">
    <location>
        <begin position="849"/>
        <end position="867"/>
    </location>
</feature>
<dbReference type="NCBIfam" id="NF040586">
    <property type="entry name" value="FxSxx_TPR"/>
    <property type="match status" value="1"/>
</dbReference>
<dbReference type="EMBL" id="JAMQAW010000007">
    <property type="protein sequence ID" value="MCM2388114.1"/>
    <property type="molecule type" value="Genomic_DNA"/>
</dbReference>
<dbReference type="PRINTS" id="PR00381">
    <property type="entry name" value="KINESINLIGHT"/>
</dbReference>
<feature type="region of interest" description="Disordered" evidence="1">
    <location>
        <begin position="844"/>
        <end position="867"/>
    </location>
</feature>
<sequence>MNDHQTERERALAGLRSRLADALAGARLTKAQLAVRAGLGRTTVHGAFQHGAPVPSAATVAALTKALGLPADELLQLRRTAVAGNVGEDRPAAGPGLVGLGWPGVEGLHDSTTHQPSDSGWPVEIGPVPTLATAFQPRTGLRERIDAARADSGAVVLTQTAPREETRAPDGRHGRTRVLSGGGGVGKSQLAASYATDALEDGTDLVLWTSAAETGQVITTYAQTALRVRAPGADEQDPEADARAFLAWLKTTRRRWLIVLDDVTDPAAMQPWWPISRTGTGWVLATTRLHDARMTGGGRTRVRVDVYTPEEADGYLRARLGGDGMGHLLDQSVGGLADALGCLPLALGHAAAYMINEEISCTAYLQRFNDRQTRLEEALPSWADTEGYGRQITTTLLMSLEAARAVDPTGIAEPVLRLTALLDPAGHPHALWATSPVLDRLEQHRQPSRNGERERPTAAEASRALRVLHRYALITHTGTGPRSVRIHALTARAVRETLPHQLTDGHTQAAAGGLLACWPEQDTLPVHRDLAAALRACTESLYHHTGDRLRHPDAPLVLHRAGLSLLSAGLHTAATAHWQHLATVTEHTLGPDHPDTLATRNNLANACQQAGRTGDAIRILEQVLADSERVLGPGHPDTLAPRGSLATSYGQAGRIREAVRIHEQVLADSERTLGPEHPQTLTTRNNLAVAYGQAGRIREAVRIHEQVLADRERTLGPEHPTTLTTRNNLANSYWLAGRIPEAARIHEQVLADRERILGPDHPHTLNTRSNLATAYRRGRSSDTTDAVRIEEQLLADTDRILGPEHPTTLTTRSNLATSYRRAWRTGDAIRLEEQLLADTDRILGPEHPQTLTTRSNLANSYRQAGRT</sequence>
<dbReference type="Proteomes" id="UP001431429">
    <property type="component" value="Unassembled WGS sequence"/>
</dbReference>
<feature type="compositionally biased region" description="Basic and acidic residues" evidence="1">
    <location>
        <begin position="163"/>
        <end position="173"/>
    </location>
</feature>
<dbReference type="PANTHER" id="PTHR46082">
    <property type="entry name" value="ATP/GTP-BINDING PROTEIN-RELATED"/>
    <property type="match status" value="1"/>
</dbReference>
<dbReference type="SMART" id="SM00530">
    <property type="entry name" value="HTH_XRE"/>
    <property type="match status" value="1"/>
</dbReference>
<evidence type="ECO:0000256" key="1">
    <source>
        <dbReference type="SAM" id="MobiDB-lite"/>
    </source>
</evidence>
<evidence type="ECO:0000313" key="4">
    <source>
        <dbReference type="Proteomes" id="UP001431429"/>
    </source>
</evidence>
<keyword evidence="4" id="KW-1185">Reference proteome</keyword>
<dbReference type="Pfam" id="PF13374">
    <property type="entry name" value="TPR_10"/>
    <property type="match status" value="3"/>
</dbReference>
<gene>
    <name evidence="3" type="primary">fxsT</name>
    <name evidence="3" type="ORF">NBG84_07260</name>
</gene>
<name>A0ABT0UHI8_9ACTN</name>
<dbReference type="InterPro" id="IPR001387">
    <property type="entry name" value="Cro/C1-type_HTH"/>
</dbReference>
<organism evidence="3 4">
    <name type="scientific">Streptomyces albipurpureus</name>
    <dbReference type="NCBI Taxonomy" id="2897419"/>
    <lineage>
        <taxon>Bacteria</taxon>
        <taxon>Bacillati</taxon>
        <taxon>Actinomycetota</taxon>
        <taxon>Actinomycetes</taxon>
        <taxon>Kitasatosporales</taxon>
        <taxon>Streptomycetaceae</taxon>
        <taxon>Streptomyces</taxon>
    </lineage>
</organism>
<accession>A0ABT0UHI8</accession>
<evidence type="ECO:0000313" key="3">
    <source>
        <dbReference type="EMBL" id="MCM2388114.1"/>
    </source>
</evidence>
<dbReference type="Gene3D" id="1.25.40.10">
    <property type="entry name" value="Tetratricopeptide repeat domain"/>
    <property type="match status" value="2"/>
</dbReference>
<dbReference type="InterPro" id="IPR011990">
    <property type="entry name" value="TPR-like_helical_dom_sf"/>
</dbReference>
<dbReference type="RefSeq" id="WP_250918472.1">
    <property type="nucleotide sequence ID" value="NZ_JAMQAW010000007.1"/>
</dbReference>
<dbReference type="CDD" id="cd00093">
    <property type="entry name" value="HTH_XRE"/>
    <property type="match status" value="1"/>
</dbReference>
<protein>
    <submittedName>
        <fullName evidence="3">FxSxx-COOH system tetratricopeptide repeat protein</fullName>
    </submittedName>
</protein>
<dbReference type="Pfam" id="PF13424">
    <property type="entry name" value="TPR_12"/>
    <property type="match status" value="2"/>
</dbReference>
<feature type="non-terminal residue" evidence="3">
    <location>
        <position position="867"/>
    </location>
</feature>
<evidence type="ECO:0000259" key="2">
    <source>
        <dbReference type="PROSITE" id="PS50943"/>
    </source>
</evidence>
<proteinExistence type="predicted"/>
<dbReference type="Pfam" id="PF00931">
    <property type="entry name" value="NB-ARC"/>
    <property type="match status" value="1"/>
</dbReference>
<dbReference type="SUPFAM" id="SSF48452">
    <property type="entry name" value="TPR-like"/>
    <property type="match status" value="2"/>
</dbReference>
<comment type="caution">
    <text evidence="3">The sequence shown here is derived from an EMBL/GenBank/DDBJ whole genome shotgun (WGS) entry which is preliminary data.</text>
</comment>
<dbReference type="PANTHER" id="PTHR46082:SF6">
    <property type="entry name" value="AAA+ ATPASE DOMAIN-CONTAINING PROTEIN-RELATED"/>
    <property type="match status" value="1"/>
</dbReference>
<feature type="domain" description="HTH cro/C1-type" evidence="2">
    <location>
        <begin position="19"/>
        <end position="74"/>
    </location>
</feature>
<dbReference type="Gene3D" id="3.40.50.300">
    <property type="entry name" value="P-loop containing nucleotide triphosphate hydrolases"/>
    <property type="match status" value="1"/>
</dbReference>
<dbReference type="InterPro" id="IPR002182">
    <property type="entry name" value="NB-ARC"/>
</dbReference>
<feature type="region of interest" description="Disordered" evidence="1">
    <location>
        <begin position="163"/>
        <end position="184"/>
    </location>
</feature>
<reference evidence="3" key="1">
    <citation type="submission" date="2022-06" db="EMBL/GenBank/DDBJ databases">
        <title>Genome public.</title>
        <authorList>
            <person name="Sun Q."/>
        </authorList>
    </citation>
    <scope>NUCLEOTIDE SEQUENCE</scope>
    <source>
        <strain evidence="3">CWNU-1</strain>
    </source>
</reference>
<dbReference type="PROSITE" id="PS50943">
    <property type="entry name" value="HTH_CROC1"/>
    <property type="match status" value="1"/>
</dbReference>
<dbReference type="SUPFAM" id="SSF47413">
    <property type="entry name" value="lambda repressor-like DNA-binding domains"/>
    <property type="match status" value="1"/>
</dbReference>
<dbReference type="SUPFAM" id="SSF52540">
    <property type="entry name" value="P-loop containing nucleoside triphosphate hydrolases"/>
    <property type="match status" value="1"/>
</dbReference>